<name>A0A1E7ES18_9STRA</name>
<accession>A0A1E7ES18</accession>
<dbReference type="Pfam" id="PF03457">
    <property type="entry name" value="HA"/>
    <property type="match status" value="3"/>
</dbReference>
<feature type="domain" description="Helicase-associated" evidence="2">
    <location>
        <begin position="102"/>
        <end position="163"/>
    </location>
</feature>
<feature type="domain" description="Helicase-associated" evidence="2">
    <location>
        <begin position="34"/>
        <end position="94"/>
    </location>
</feature>
<evidence type="ECO:0000313" key="4">
    <source>
        <dbReference type="Proteomes" id="UP000095751"/>
    </source>
</evidence>
<protein>
    <recommendedName>
        <fullName evidence="2">Helicase-associated domain-containing protein</fullName>
    </recommendedName>
</protein>
<dbReference type="EMBL" id="KV784379">
    <property type="protein sequence ID" value="OEU08637.1"/>
    <property type="molecule type" value="Genomic_DNA"/>
</dbReference>
<keyword evidence="4" id="KW-1185">Reference proteome</keyword>
<gene>
    <name evidence="3" type="ORF">FRACYDRAFT_196219</name>
</gene>
<feature type="domain" description="Helicase-associated" evidence="2">
    <location>
        <begin position="169"/>
        <end position="233"/>
    </location>
</feature>
<organism evidence="3 4">
    <name type="scientific">Fragilariopsis cylindrus CCMP1102</name>
    <dbReference type="NCBI Taxonomy" id="635003"/>
    <lineage>
        <taxon>Eukaryota</taxon>
        <taxon>Sar</taxon>
        <taxon>Stramenopiles</taxon>
        <taxon>Ochrophyta</taxon>
        <taxon>Bacillariophyta</taxon>
        <taxon>Bacillariophyceae</taxon>
        <taxon>Bacillariophycidae</taxon>
        <taxon>Bacillariales</taxon>
        <taxon>Bacillariaceae</taxon>
        <taxon>Fragilariopsis</taxon>
    </lineage>
</organism>
<dbReference type="Gene3D" id="6.10.140.530">
    <property type="match status" value="3"/>
</dbReference>
<dbReference type="OrthoDB" id="38579at2759"/>
<feature type="compositionally biased region" description="Basic residues" evidence="1">
    <location>
        <begin position="1"/>
        <end position="10"/>
    </location>
</feature>
<evidence type="ECO:0000256" key="1">
    <source>
        <dbReference type="SAM" id="MobiDB-lite"/>
    </source>
</evidence>
<dbReference type="InParanoid" id="A0A1E7ES18"/>
<reference evidence="3 4" key="1">
    <citation type="submission" date="2016-09" db="EMBL/GenBank/DDBJ databases">
        <title>Extensive genetic diversity and differential bi-allelic expression allows diatom success in the polar Southern Ocean.</title>
        <authorList>
            <consortium name="DOE Joint Genome Institute"/>
            <person name="Mock T."/>
            <person name="Otillar R.P."/>
            <person name="Strauss J."/>
            <person name="Dupont C."/>
            <person name="Frickenhaus S."/>
            <person name="Maumus F."/>
            <person name="Mcmullan M."/>
            <person name="Sanges R."/>
            <person name="Schmutz J."/>
            <person name="Toseland A."/>
            <person name="Valas R."/>
            <person name="Veluchamy A."/>
            <person name="Ward B.J."/>
            <person name="Allen A."/>
            <person name="Barry K."/>
            <person name="Falciatore A."/>
            <person name="Ferrante M."/>
            <person name="Fortunato A.E."/>
            <person name="Gloeckner G."/>
            <person name="Gruber A."/>
            <person name="Hipkin R."/>
            <person name="Janech M."/>
            <person name="Kroth P."/>
            <person name="Leese F."/>
            <person name="Lindquist E."/>
            <person name="Lyon B.R."/>
            <person name="Martin J."/>
            <person name="Mayer C."/>
            <person name="Parker M."/>
            <person name="Quesneville H."/>
            <person name="Raymond J."/>
            <person name="Uhlig C."/>
            <person name="Valentin K.U."/>
            <person name="Worden A.Z."/>
            <person name="Armbrust E.V."/>
            <person name="Bowler C."/>
            <person name="Green B."/>
            <person name="Moulton V."/>
            <person name="Van Oosterhout C."/>
            <person name="Grigoriev I."/>
        </authorList>
    </citation>
    <scope>NUCLEOTIDE SEQUENCE [LARGE SCALE GENOMIC DNA]</scope>
    <source>
        <strain evidence="3 4">CCMP1102</strain>
    </source>
</reference>
<evidence type="ECO:0000259" key="2">
    <source>
        <dbReference type="Pfam" id="PF03457"/>
    </source>
</evidence>
<sequence>MLIRSSRRRLPSNELHKSTKRTKRTTTYVESCNEQWHEMFRRLVVYKKKHKSILVPNKYAADLKLGKWVSTQRTNYKNDMIAENRVDLLNSVGFVWETYETLSWDEMFQRLVRYKKEHHTTVVPTKKNKADPRLGIWVSHQRTFYKNKKLPVERINCLDSIGFFWDPLDKQWMEMYQELLAYKIQHRSTNVPQCYMENPQLGKWVKSQRQVYNTTNRGSLSKKRLGLMNSINFVWSVR</sequence>
<dbReference type="PANTHER" id="PTHR33418:SF1">
    <property type="entry name" value="HELICASE-ASSOCIATED DOMAIN-CONTAINING PROTEIN"/>
    <property type="match status" value="1"/>
</dbReference>
<evidence type="ECO:0000313" key="3">
    <source>
        <dbReference type="EMBL" id="OEU08637.1"/>
    </source>
</evidence>
<dbReference type="Proteomes" id="UP000095751">
    <property type="component" value="Unassembled WGS sequence"/>
</dbReference>
<dbReference type="KEGG" id="fcy:FRACYDRAFT_196219"/>
<feature type="region of interest" description="Disordered" evidence="1">
    <location>
        <begin position="1"/>
        <end position="22"/>
    </location>
</feature>
<dbReference type="PANTHER" id="PTHR33418">
    <property type="entry name" value="HELICASE-ASSOCIATED"/>
    <property type="match status" value="1"/>
</dbReference>
<dbReference type="InterPro" id="IPR005114">
    <property type="entry name" value="Helicase_assoc"/>
</dbReference>
<proteinExistence type="predicted"/>
<dbReference type="AlphaFoldDB" id="A0A1E7ES18"/>